<dbReference type="PANTHER" id="PTHR36838">
    <property type="entry name" value="AUXIN EFFLUX CARRIER FAMILY PROTEIN"/>
    <property type="match status" value="1"/>
</dbReference>
<dbReference type="RefSeq" id="WP_042492767.1">
    <property type="nucleotide sequence ID" value="NZ_BJDT01000005.1"/>
</dbReference>
<dbReference type="InterPro" id="IPR038770">
    <property type="entry name" value="Na+/solute_symporter_sf"/>
</dbReference>
<feature type="transmembrane region" description="Helical" evidence="8">
    <location>
        <begin position="6"/>
        <end position="25"/>
    </location>
</feature>
<feature type="transmembrane region" description="Helical" evidence="8">
    <location>
        <begin position="101"/>
        <end position="122"/>
    </location>
</feature>
<name>A0ABW1RRP4_9LACO</name>
<evidence type="ECO:0000313" key="9">
    <source>
        <dbReference type="EMBL" id="MFC6178130.1"/>
    </source>
</evidence>
<feature type="transmembrane region" description="Helical" evidence="8">
    <location>
        <begin position="240"/>
        <end position="266"/>
    </location>
</feature>
<reference evidence="10" key="1">
    <citation type="journal article" date="2019" name="Int. J. Syst. Evol. Microbiol.">
        <title>The Global Catalogue of Microorganisms (GCM) 10K type strain sequencing project: providing services to taxonomists for standard genome sequencing and annotation.</title>
        <authorList>
            <consortium name="The Broad Institute Genomics Platform"/>
            <consortium name="The Broad Institute Genome Sequencing Center for Infectious Disease"/>
            <person name="Wu L."/>
            <person name="Ma J."/>
        </authorList>
    </citation>
    <scope>NUCLEOTIDE SEQUENCE [LARGE SCALE GENOMIC DNA]</scope>
    <source>
        <strain evidence="10">CCM 8924</strain>
    </source>
</reference>
<evidence type="ECO:0000256" key="8">
    <source>
        <dbReference type="SAM" id="Phobius"/>
    </source>
</evidence>
<keyword evidence="4" id="KW-1003">Cell membrane</keyword>
<keyword evidence="6 8" id="KW-1133">Transmembrane helix</keyword>
<evidence type="ECO:0000256" key="6">
    <source>
        <dbReference type="ARBA" id="ARBA00022989"/>
    </source>
</evidence>
<evidence type="ECO:0000256" key="5">
    <source>
        <dbReference type="ARBA" id="ARBA00022692"/>
    </source>
</evidence>
<evidence type="ECO:0000256" key="3">
    <source>
        <dbReference type="ARBA" id="ARBA00022448"/>
    </source>
</evidence>
<evidence type="ECO:0000313" key="10">
    <source>
        <dbReference type="Proteomes" id="UP001596158"/>
    </source>
</evidence>
<dbReference type="EMBL" id="JBHSSG010000007">
    <property type="protein sequence ID" value="MFC6178130.1"/>
    <property type="molecule type" value="Genomic_DNA"/>
</dbReference>
<feature type="transmembrane region" description="Helical" evidence="8">
    <location>
        <begin position="305"/>
        <end position="327"/>
    </location>
</feature>
<feature type="transmembrane region" description="Helical" evidence="8">
    <location>
        <begin position="171"/>
        <end position="189"/>
    </location>
</feature>
<dbReference type="InterPro" id="IPR004776">
    <property type="entry name" value="Mem_transp_PIN-like"/>
</dbReference>
<feature type="transmembrane region" description="Helical" evidence="8">
    <location>
        <begin position="68"/>
        <end position="89"/>
    </location>
</feature>
<evidence type="ECO:0000256" key="2">
    <source>
        <dbReference type="ARBA" id="ARBA00010145"/>
    </source>
</evidence>
<evidence type="ECO:0000256" key="7">
    <source>
        <dbReference type="ARBA" id="ARBA00023136"/>
    </source>
</evidence>
<comment type="caution">
    <text evidence="9">The sequence shown here is derived from an EMBL/GenBank/DDBJ whole genome shotgun (WGS) entry which is preliminary data.</text>
</comment>
<keyword evidence="7 8" id="KW-0472">Membrane</keyword>
<keyword evidence="3" id="KW-0813">Transport</keyword>
<comment type="subcellular location">
    <subcellularLocation>
        <location evidence="1">Cell membrane</location>
        <topology evidence="1">Multi-pass membrane protein</topology>
    </subcellularLocation>
</comment>
<feature type="transmembrane region" description="Helical" evidence="8">
    <location>
        <begin position="128"/>
        <end position="151"/>
    </location>
</feature>
<dbReference type="Pfam" id="PF03547">
    <property type="entry name" value="Mem_trans"/>
    <property type="match status" value="1"/>
</dbReference>
<feature type="transmembrane region" description="Helical" evidence="8">
    <location>
        <begin position="209"/>
        <end position="228"/>
    </location>
</feature>
<keyword evidence="5 8" id="KW-0812">Transmembrane</keyword>
<evidence type="ECO:0000256" key="1">
    <source>
        <dbReference type="ARBA" id="ARBA00004651"/>
    </source>
</evidence>
<dbReference type="PANTHER" id="PTHR36838:SF1">
    <property type="entry name" value="SLR1864 PROTEIN"/>
    <property type="match status" value="1"/>
</dbReference>
<comment type="similarity">
    <text evidence="2">Belongs to the auxin efflux carrier (TC 2.A.69) family.</text>
</comment>
<sequence length="328" mass="36156">MDVFWNAIQSVLAIILLMAVGYFAQSKGYFSEGFSNSLSKLIMKIALPVSIFNSMLERFNSSQLSKLAAGLIYVILAILIGYLITSYVVKILKVPRGRRGLMIQAINGANTVFIGMPLNTALFGQTSIPYLLVYYIINTIIVWTLGVWVIAQDDPTTGENGQKVKFDLSHLLPVPLYGFIASLPFVYIAPLKHAYESLTFLSQTFVPELGSLVTPLSLIYIGIMLSNFGLKNMKFDSHVLLTLGGRFILSPIIMVVLILLGVHLFGVQLNPVFQQTLIIQSATPTLAVLPIMANEYHGDVKFATNVVVSTSVLFIIVVPIIMMLQTFL</sequence>
<proteinExistence type="inferred from homology"/>
<dbReference type="Gene3D" id="1.20.1530.20">
    <property type="match status" value="1"/>
</dbReference>
<protein>
    <submittedName>
        <fullName evidence="9">AEC family transporter</fullName>
    </submittedName>
</protein>
<keyword evidence="10" id="KW-1185">Reference proteome</keyword>
<organism evidence="9 10">
    <name type="scientific">Weissella sagaensis</name>
    <dbReference type="NCBI Taxonomy" id="2559928"/>
    <lineage>
        <taxon>Bacteria</taxon>
        <taxon>Bacillati</taxon>
        <taxon>Bacillota</taxon>
        <taxon>Bacilli</taxon>
        <taxon>Lactobacillales</taxon>
        <taxon>Lactobacillaceae</taxon>
        <taxon>Weissella</taxon>
    </lineage>
</organism>
<evidence type="ECO:0000256" key="4">
    <source>
        <dbReference type="ARBA" id="ARBA00022475"/>
    </source>
</evidence>
<accession>A0ABW1RRP4</accession>
<dbReference type="Proteomes" id="UP001596158">
    <property type="component" value="Unassembled WGS sequence"/>
</dbReference>
<gene>
    <name evidence="9" type="ORF">ACFQGR_01720</name>
</gene>